<dbReference type="SUPFAM" id="SSF51230">
    <property type="entry name" value="Single hybrid motif"/>
    <property type="match status" value="1"/>
</dbReference>
<dbReference type="Gene3D" id="3.30.390.30">
    <property type="match status" value="1"/>
</dbReference>
<dbReference type="InterPro" id="IPR003016">
    <property type="entry name" value="2-oxoA_DH_lipoyl-BS"/>
</dbReference>
<evidence type="ECO:0000256" key="10">
    <source>
        <dbReference type="ARBA" id="ARBA00023284"/>
    </source>
</evidence>
<dbReference type="Proteomes" id="UP001236657">
    <property type="component" value="Chromosome"/>
</dbReference>
<dbReference type="NCBIfam" id="TIGR01350">
    <property type="entry name" value="lipoamide_DH"/>
    <property type="match status" value="1"/>
</dbReference>
<dbReference type="InterPro" id="IPR004099">
    <property type="entry name" value="Pyr_nucl-diS_OxRdtase_dimer"/>
</dbReference>
<comment type="similarity">
    <text evidence="2 12">Belongs to the class-I pyridine nucleotide-disulfide oxidoreductase family.</text>
</comment>
<evidence type="ECO:0000256" key="1">
    <source>
        <dbReference type="ARBA" id="ARBA00001938"/>
    </source>
</evidence>
<evidence type="ECO:0000256" key="12">
    <source>
        <dbReference type="RuleBase" id="RU003692"/>
    </source>
</evidence>
<dbReference type="PRINTS" id="PR00368">
    <property type="entry name" value="FADPNR"/>
</dbReference>
<dbReference type="InterPro" id="IPR023753">
    <property type="entry name" value="FAD/NAD-binding_dom"/>
</dbReference>
<evidence type="ECO:0000256" key="13">
    <source>
        <dbReference type="SAM" id="MobiDB-lite"/>
    </source>
</evidence>
<dbReference type="PROSITE" id="PS00076">
    <property type="entry name" value="PYRIDINE_REDOX_1"/>
    <property type="match status" value="1"/>
</dbReference>
<proteinExistence type="inferred from homology"/>
<keyword evidence="4 12" id="KW-0285">Flavoprotein</keyword>
<dbReference type="InterPro" id="IPR016156">
    <property type="entry name" value="FAD/NAD-linked_Rdtase_dimer_sf"/>
</dbReference>
<dbReference type="RefSeq" id="WP_308895205.1">
    <property type="nucleotide sequence ID" value="NZ_CP133218.1"/>
</dbReference>
<evidence type="ECO:0000256" key="8">
    <source>
        <dbReference type="ARBA" id="ARBA00023027"/>
    </source>
</evidence>
<dbReference type="EMBL" id="CP133218">
    <property type="protein sequence ID" value="WML90672.1"/>
    <property type="molecule type" value="Genomic_DNA"/>
</dbReference>
<evidence type="ECO:0000259" key="14">
    <source>
        <dbReference type="PROSITE" id="PS50968"/>
    </source>
</evidence>
<comment type="catalytic activity">
    <reaction evidence="11 12">
        <text>N(6)-[(R)-dihydrolipoyl]-L-lysyl-[protein] + NAD(+) = N(6)-[(R)-lipoyl]-L-lysyl-[protein] + NADH + H(+)</text>
        <dbReference type="Rhea" id="RHEA:15045"/>
        <dbReference type="Rhea" id="RHEA-COMP:10474"/>
        <dbReference type="Rhea" id="RHEA-COMP:10475"/>
        <dbReference type="ChEBI" id="CHEBI:15378"/>
        <dbReference type="ChEBI" id="CHEBI:57540"/>
        <dbReference type="ChEBI" id="CHEBI:57945"/>
        <dbReference type="ChEBI" id="CHEBI:83099"/>
        <dbReference type="ChEBI" id="CHEBI:83100"/>
        <dbReference type="EC" id="1.8.1.4"/>
    </reaction>
</comment>
<gene>
    <name evidence="15" type="primary">lpdA</name>
    <name evidence="15" type="ORF">RCF98_17095</name>
</gene>
<keyword evidence="6 12" id="KW-0274">FAD</keyword>
<comment type="miscellaneous">
    <text evidence="12">The active site is a redox-active disulfide bond.</text>
</comment>
<dbReference type="Gene3D" id="2.40.50.100">
    <property type="match status" value="1"/>
</dbReference>
<dbReference type="CDD" id="cd06849">
    <property type="entry name" value="lipoyl_domain"/>
    <property type="match status" value="1"/>
</dbReference>
<dbReference type="Pfam" id="PF02852">
    <property type="entry name" value="Pyr_redox_dim"/>
    <property type="match status" value="1"/>
</dbReference>
<feature type="domain" description="Lipoyl-binding" evidence="14">
    <location>
        <begin position="4"/>
        <end position="78"/>
    </location>
</feature>
<dbReference type="SUPFAM" id="SSF51905">
    <property type="entry name" value="FAD/NAD(P)-binding domain"/>
    <property type="match status" value="1"/>
</dbReference>
<dbReference type="PROSITE" id="PS00189">
    <property type="entry name" value="LIPOYL"/>
    <property type="match status" value="1"/>
</dbReference>
<dbReference type="EC" id="1.8.1.4" evidence="3 12"/>
<feature type="region of interest" description="Disordered" evidence="13">
    <location>
        <begin position="80"/>
        <end position="114"/>
    </location>
</feature>
<sequence length="589" mass="62027">MSTIIEVKVPDIGSFKDVEIIEVLVDAGFKIEAEDSLITIESDKSSMEIPSPMAGTVKQMLVKVGDRVSEGSVLLMLEVAEEGETPHPPTPSPSRGEGEQESPSSFPSPLEGEGLGVRGSSIETELVVLGSGPGGYTAAFRAADLGKKVVLIERYPNIGGVCLNVGCIPSKALLHTAEVIEEAKEFAKHGVKFGEPDIDLAAVRAHKSDVVSKLTTGLKGLAKQRKVQIVQGYGRFTSAHTLEVEAADGSKQTVKFANCIIAAGSRVTKLPFIPWDDPRVMDSTAALELQEIPKRLLVVGGGIIGLEMATVYHALGASVTVVELSPGLMPGADRDIVKPLHNKIKGQYEAIYLNTKVTAIEPTAAGLVCSFEGKGAPEKDTFDRVLVAIGRSPNGDLIDAGKAGVFAGARGFIPVDNQMRTNVPHIFAIGDIVGQPMLAHKATHEGKVAAEVIAGHKAYFDAKTIPSVAYTNPEVAWMGKTEEQCKAEGIAYEKGAFPWAASGRALSMDASNGITKVLFDKETGRLIGAGIAGKSAGELIAEAVLALEMGADAHDIGLTIHPHPTLSETLNFAAEVAEGTCTDIYAPKK</sequence>
<dbReference type="PANTHER" id="PTHR22912">
    <property type="entry name" value="DISULFIDE OXIDOREDUCTASE"/>
    <property type="match status" value="1"/>
</dbReference>
<dbReference type="Gene3D" id="3.50.50.60">
    <property type="entry name" value="FAD/NAD(P)-binding domain"/>
    <property type="match status" value="2"/>
</dbReference>
<keyword evidence="16" id="KW-1185">Reference proteome</keyword>
<comment type="cofactor">
    <cofactor evidence="1">
        <name>(R)-lipoate</name>
        <dbReference type="ChEBI" id="CHEBI:83088"/>
    </cofactor>
</comment>
<keyword evidence="10 12" id="KW-0676">Redox-active center</keyword>
<dbReference type="PRINTS" id="PR00411">
    <property type="entry name" value="PNDRDTASEI"/>
</dbReference>
<evidence type="ECO:0000256" key="6">
    <source>
        <dbReference type="ARBA" id="ARBA00022827"/>
    </source>
</evidence>
<dbReference type="InterPro" id="IPR000089">
    <property type="entry name" value="Biotin_lipoyl"/>
</dbReference>
<keyword evidence="5" id="KW-0450">Lipoyl</keyword>
<protein>
    <recommendedName>
        <fullName evidence="3 12">Dihydrolipoyl dehydrogenase</fullName>
        <ecNumber evidence="3 12">1.8.1.4</ecNumber>
    </recommendedName>
</protein>
<accession>A0ABY9MQ22</accession>
<evidence type="ECO:0000256" key="11">
    <source>
        <dbReference type="ARBA" id="ARBA00049187"/>
    </source>
</evidence>
<dbReference type="InterPro" id="IPR011053">
    <property type="entry name" value="Single_hybrid_motif"/>
</dbReference>
<evidence type="ECO:0000313" key="15">
    <source>
        <dbReference type="EMBL" id="WML90672.1"/>
    </source>
</evidence>
<dbReference type="InterPro" id="IPR036188">
    <property type="entry name" value="FAD/NAD-bd_sf"/>
</dbReference>
<name>A0ABY9MQ22_9GAMM</name>
<dbReference type="Pfam" id="PF07992">
    <property type="entry name" value="Pyr_redox_2"/>
    <property type="match status" value="1"/>
</dbReference>
<evidence type="ECO:0000256" key="3">
    <source>
        <dbReference type="ARBA" id="ARBA00012608"/>
    </source>
</evidence>
<dbReference type="Pfam" id="PF00364">
    <property type="entry name" value="Biotin_lipoyl"/>
    <property type="match status" value="1"/>
</dbReference>
<dbReference type="SUPFAM" id="SSF55424">
    <property type="entry name" value="FAD/NAD-linked reductases, dimerisation (C-terminal) domain"/>
    <property type="match status" value="1"/>
</dbReference>
<organism evidence="15 16">
    <name type="scientific">Thiothrix lacustris</name>
    <dbReference type="NCBI Taxonomy" id="525917"/>
    <lineage>
        <taxon>Bacteria</taxon>
        <taxon>Pseudomonadati</taxon>
        <taxon>Pseudomonadota</taxon>
        <taxon>Gammaproteobacteria</taxon>
        <taxon>Thiotrichales</taxon>
        <taxon>Thiotrichaceae</taxon>
        <taxon>Thiothrix</taxon>
    </lineage>
</organism>
<dbReference type="GO" id="GO:0004148">
    <property type="term" value="F:dihydrolipoyl dehydrogenase (NADH) activity"/>
    <property type="evidence" value="ECO:0007669"/>
    <property type="project" value="UniProtKB-EC"/>
</dbReference>
<dbReference type="InterPro" id="IPR050151">
    <property type="entry name" value="Class-I_Pyr_Nuc-Dis_Oxidored"/>
</dbReference>
<dbReference type="InterPro" id="IPR012999">
    <property type="entry name" value="Pyr_OxRdtase_I_AS"/>
</dbReference>
<comment type="cofactor">
    <cofactor evidence="12">
        <name>FAD</name>
        <dbReference type="ChEBI" id="CHEBI:57692"/>
    </cofactor>
    <text evidence="12">Binds 1 FAD per subunit.</text>
</comment>
<dbReference type="PROSITE" id="PS50968">
    <property type="entry name" value="BIOTINYL_LIPOYL"/>
    <property type="match status" value="1"/>
</dbReference>
<keyword evidence="8 12" id="KW-0520">NAD</keyword>
<keyword evidence="7 12" id="KW-0560">Oxidoreductase</keyword>
<dbReference type="PANTHER" id="PTHR22912:SF160">
    <property type="entry name" value="DIHYDROLIPOYL DEHYDROGENASE"/>
    <property type="match status" value="1"/>
</dbReference>
<evidence type="ECO:0000256" key="9">
    <source>
        <dbReference type="ARBA" id="ARBA00023157"/>
    </source>
</evidence>
<evidence type="ECO:0000256" key="4">
    <source>
        <dbReference type="ARBA" id="ARBA00022630"/>
    </source>
</evidence>
<evidence type="ECO:0000256" key="2">
    <source>
        <dbReference type="ARBA" id="ARBA00007532"/>
    </source>
</evidence>
<evidence type="ECO:0000256" key="5">
    <source>
        <dbReference type="ARBA" id="ARBA00022823"/>
    </source>
</evidence>
<evidence type="ECO:0000256" key="7">
    <source>
        <dbReference type="ARBA" id="ARBA00023002"/>
    </source>
</evidence>
<dbReference type="InterPro" id="IPR006258">
    <property type="entry name" value="Lipoamide_DH"/>
</dbReference>
<keyword evidence="9" id="KW-1015">Disulfide bond</keyword>
<reference evidence="15 16" key="1">
    <citation type="submission" date="2023-08" db="EMBL/GenBank/DDBJ databases">
        <title>New molecular markers tilS and rpoB for phylogenetic and monitoring studies of the genus Thiothrix biodiversity.</title>
        <authorList>
            <person name="Ravin N.V."/>
            <person name="Smolyakov D."/>
            <person name="Markov N.D."/>
            <person name="Beletsky A.V."/>
            <person name="Mardanov A.V."/>
            <person name="Rudenko T.S."/>
            <person name="Grabovich M.Y."/>
        </authorList>
    </citation>
    <scope>NUCLEOTIDE SEQUENCE [LARGE SCALE GENOMIC DNA]</scope>
    <source>
        <strain evidence="15 16">MK1</strain>
    </source>
</reference>
<evidence type="ECO:0000313" key="16">
    <source>
        <dbReference type="Proteomes" id="UP001236657"/>
    </source>
</evidence>